<evidence type="ECO:0000259" key="3">
    <source>
        <dbReference type="Pfam" id="PF03404"/>
    </source>
</evidence>
<feature type="domain" description="Moybdenum cofactor oxidoreductase dimerisation" evidence="3">
    <location>
        <begin position="264"/>
        <end position="304"/>
    </location>
</feature>
<proteinExistence type="predicted"/>
<feature type="chain" id="PRO_5005191675" description="Moybdenum cofactor oxidoreductase dimerisation domain-containing protein" evidence="2">
    <location>
        <begin position="20"/>
        <end position="339"/>
    </location>
</feature>
<evidence type="ECO:0000313" key="5">
    <source>
        <dbReference type="Proteomes" id="UP000041254"/>
    </source>
</evidence>
<dbReference type="InterPro" id="IPR005066">
    <property type="entry name" value="MoCF_OxRdtse_dimer"/>
</dbReference>
<accession>A0A0G4H7T3</accession>
<dbReference type="GO" id="GO:0030151">
    <property type="term" value="F:molybdenum ion binding"/>
    <property type="evidence" value="ECO:0007669"/>
    <property type="project" value="InterPro"/>
</dbReference>
<dbReference type="InParanoid" id="A0A0G4H7T3"/>
<dbReference type="AlphaFoldDB" id="A0A0G4H7T3"/>
<keyword evidence="5" id="KW-1185">Reference proteome</keyword>
<evidence type="ECO:0000256" key="2">
    <source>
        <dbReference type="SAM" id="SignalP"/>
    </source>
</evidence>
<dbReference type="EMBL" id="CDMY01001057">
    <property type="protein sequence ID" value="CEM39936.1"/>
    <property type="molecule type" value="Genomic_DNA"/>
</dbReference>
<protein>
    <recommendedName>
        <fullName evidence="3">Moybdenum cofactor oxidoreductase dimerisation domain-containing protein</fullName>
    </recommendedName>
</protein>
<dbReference type="Proteomes" id="UP000041254">
    <property type="component" value="Unassembled WGS sequence"/>
</dbReference>
<gene>
    <name evidence="4" type="ORF">Vbra_19848</name>
</gene>
<sequence>MKALVVLFAQLSGALLGRAQEPSSGWEGDGTQRGVLRLRRELCDCDNITLRSSGPLARSSSAVRAVLSSPVCSVDGHTFASLCLALCQGADVDEADVTGEGCTQGITAIRRLTLPPDGRLPAVLSRKGSNMAYLGRIDRTTAPPTQHSAAVFDKRRAARDSIGRGARTVCNASQELQPPARADMSDTASTGTDGCAASYYTIRMPKGDEVMPGTPDTHLTTNGTHMHERLMRAGGKDKGQHEIKRRPEFVRLTGKHPFNCEPPLDLLSAIANILHQQTHDISKPLKLSGYAYSGGGHRVIRPEVPSMAARRSKSPPSPANLRQGMAAPTSGPCGRRRCC</sequence>
<keyword evidence="2" id="KW-0732">Signal</keyword>
<reference evidence="4 5" key="1">
    <citation type="submission" date="2014-11" db="EMBL/GenBank/DDBJ databases">
        <authorList>
            <person name="Zhu J."/>
            <person name="Qi W."/>
            <person name="Song R."/>
        </authorList>
    </citation>
    <scope>NUCLEOTIDE SEQUENCE [LARGE SCALE GENOMIC DNA]</scope>
</reference>
<evidence type="ECO:0000313" key="4">
    <source>
        <dbReference type="EMBL" id="CEM39936.1"/>
    </source>
</evidence>
<dbReference type="Pfam" id="PF03404">
    <property type="entry name" value="Mo-co_dimer"/>
    <property type="match status" value="1"/>
</dbReference>
<feature type="signal peptide" evidence="2">
    <location>
        <begin position="1"/>
        <end position="19"/>
    </location>
</feature>
<organism evidence="4 5">
    <name type="scientific">Vitrella brassicaformis (strain CCMP3155)</name>
    <dbReference type="NCBI Taxonomy" id="1169540"/>
    <lineage>
        <taxon>Eukaryota</taxon>
        <taxon>Sar</taxon>
        <taxon>Alveolata</taxon>
        <taxon>Colpodellida</taxon>
        <taxon>Vitrellaceae</taxon>
        <taxon>Vitrella</taxon>
    </lineage>
</organism>
<dbReference type="VEuPathDB" id="CryptoDB:Vbra_19848"/>
<feature type="region of interest" description="Disordered" evidence="1">
    <location>
        <begin position="308"/>
        <end position="339"/>
    </location>
</feature>
<evidence type="ECO:0000256" key="1">
    <source>
        <dbReference type="SAM" id="MobiDB-lite"/>
    </source>
</evidence>
<dbReference type="GO" id="GO:0016491">
    <property type="term" value="F:oxidoreductase activity"/>
    <property type="evidence" value="ECO:0007669"/>
    <property type="project" value="InterPro"/>
</dbReference>
<name>A0A0G4H7T3_VITBC</name>